<dbReference type="GO" id="GO:0017176">
    <property type="term" value="F:phosphatidylinositol N-acetylglucosaminyltransferase activity"/>
    <property type="evidence" value="ECO:0007669"/>
    <property type="project" value="UniProtKB-EC"/>
</dbReference>
<keyword evidence="5" id="KW-0328">Glycosyltransferase</keyword>
<organism evidence="13">
    <name type="scientific">Grosmannia clavigera (strain kw1407 / UAMH 11150)</name>
    <name type="common">Blue stain fungus</name>
    <name type="synonym">Graphiocladiella clavigera</name>
    <dbReference type="NCBI Taxonomy" id="655863"/>
    <lineage>
        <taxon>Eukaryota</taxon>
        <taxon>Fungi</taxon>
        <taxon>Dikarya</taxon>
        <taxon>Ascomycota</taxon>
        <taxon>Pezizomycotina</taxon>
        <taxon>Sordariomycetes</taxon>
        <taxon>Sordariomycetidae</taxon>
        <taxon>Ophiostomatales</taxon>
        <taxon>Ophiostomataceae</taxon>
        <taxon>Leptographium</taxon>
    </lineage>
</organism>
<dbReference type="GO" id="GO:0000506">
    <property type="term" value="C:glycosylphosphatidylinositol-N-acetylglucosaminyltransferase (GPI-GnT) complex"/>
    <property type="evidence" value="ECO:0007669"/>
    <property type="project" value="InterPro"/>
</dbReference>
<dbReference type="FunCoup" id="F0X7D8">
    <property type="interactions" value="412"/>
</dbReference>
<evidence type="ECO:0000256" key="7">
    <source>
        <dbReference type="ARBA" id="ARBA00032160"/>
    </source>
</evidence>
<comment type="pathway">
    <text evidence="2">Glycolipid biosynthesis; glycosylphosphatidylinositol-anchor biosynthesis.</text>
</comment>
<dbReference type="AlphaFoldDB" id="F0X7D8"/>
<proteinExistence type="predicted"/>
<dbReference type="Proteomes" id="UP000007796">
    <property type="component" value="Unassembled WGS sequence"/>
</dbReference>
<dbReference type="InterPro" id="IPR013234">
    <property type="entry name" value="PIGA_GPI_anchor_biosynthesis"/>
</dbReference>
<keyword evidence="4" id="KW-0337">GPI-anchor biosynthesis</keyword>
<dbReference type="Gene3D" id="3.40.50.2000">
    <property type="entry name" value="Glycogen Phosphorylase B"/>
    <property type="match status" value="2"/>
</dbReference>
<gene>
    <name evidence="12" type="ORF">CMQ_6677</name>
</gene>
<dbReference type="FunFam" id="3.40.50.2000:FF:000026">
    <property type="entry name" value="Phosphatidylinositol N-acetylglucosaminyltransferase subunit A"/>
    <property type="match status" value="1"/>
</dbReference>
<keyword evidence="13" id="KW-1185">Reference proteome</keyword>
<dbReference type="EC" id="2.4.1.198" evidence="3"/>
<feature type="domain" description="Glycosyl transferase family 1" evidence="10">
    <location>
        <begin position="216"/>
        <end position="352"/>
    </location>
</feature>
<feature type="domain" description="PIGA GPI anchor biosynthesis" evidence="11">
    <location>
        <begin position="45"/>
        <end position="134"/>
    </location>
</feature>
<evidence type="ECO:0000313" key="13">
    <source>
        <dbReference type="Proteomes" id="UP000007796"/>
    </source>
</evidence>
<dbReference type="Pfam" id="PF00534">
    <property type="entry name" value="Glycos_transf_1"/>
    <property type="match status" value="1"/>
</dbReference>
<sequence>MARRTYNIAMVSDFFFPQPGGVESHIYQVSSKLVDRGHKVVIITHEYPDRKGVRYLTNGIKVYYVPYFVIYRSTTFPTVFSFFPMFRNIVLREQIDIVHGHGSLSNLCHEAILHARTMGLRTVFTDHSLFGFADATSILANKLLKFSLSDVDHVICVSHTCKENTVLRASLDPLMVSVIPNALVAENFMPLAHNGGPKGRDKQQQQSPLPAHQLGPDDPITIVVISRLFYNKGTDLLVAAIPRILASHPNTRFVIAGSGPKAIDLKQMIEQNVLQDRVEMLGPVRHEEVRDVMVRGHIYLHPSLTEAFGTVIVEAASCGLYVVCTQVGGIPEVLPSHMTVFARPEEDDLVAATGRAIAALRANKVRTERFHDQVQAMYSWTNVAARTERVYNGITGAITEAEFYGYGLSGGTASAAGGAAGGGGGSTSTETATAATTTAAAAATATASAPANGGWSATRGRSGVQSFALIDRLKRYYGCGIWAGKLFCLCVIVDYLLLVFCEFWWPRDRIDICPDWPRKTLPPDKEPNKSDAAPTATTASGTTLVQSTVADINAVLDLLGRGVSAITGPLSGFRANRQPRNDLGEWAHEAFEGGSWRQLAAARPALGEVRGHGAVDWELPSADFDPHEMSLHVEGPVLCHIINLYRLSSLGESRSTLWVPPTAQKAQPEKGGVRYVASFHRQNHMSNEKRVRQLFTCHFPRRTLSIDYLDVPPKKVMSTYYDAVFRDFFLDGINLQSRSELKVRAKALCDAFKSPRGDSPHILTRAWLEEASRSKRRITIEGGRSTVLIDTICEALEQQPAFIQEAASLYRFSLPDLQEETAIEDLNQATATDEVESVLPELAEDPDWPLSALLSDMIPELISVLKLCHTLRGLPVVVFQLDCDHEKWAEPTF</sequence>
<dbReference type="RefSeq" id="XP_014175838.1">
    <property type="nucleotide sequence ID" value="XM_014320363.1"/>
</dbReference>
<keyword evidence="6 12" id="KW-0808">Transferase</keyword>
<dbReference type="SUPFAM" id="SSF53756">
    <property type="entry name" value="UDP-Glycosyltransferase/glycogen phosphorylase"/>
    <property type="match status" value="1"/>
</dbReference>
<evidence type="ECO:0000256" key="9">
    <source>
        <dbReference type="SAM" id="MobiDB-lite"/>
    </source>
</evidence>
<dbReference type="PANTHER" id="PTHR45871:SF1">
    <property type="entry name" value="PHOSPHATIDYLINOSITOL N-ACETYLGLUCOSAMINYLTRANSFERASE SUBUNIT A"/>
    <property type="match status" value="1"/>
</dbReference>
<dbReference type="HOGENOM" id="CLU_323654_0_0_1"/>
<evidence type="ECO:0000256" key="1">
    <source>
        <dbReference type="ARBA" id="ARBA00003265"/>
    </source>
</evidence>
<dbReference type="OrthoDB" id="734129at2759"/>
<dbReference type="eggNOG" id="KOG1111">
    <property type="taxonomic scope" value="Eukaryota"/>
</dbReference>
<evidence type="ECO:0000256" key="6">
    <source>
        <dbReference type="ARBA" id="ARBA00022679"/>
    </source>
</evidence>
<dbReference type="UniPathway" id="UPA00196"/>
<dbReference type="GO" id="GO:0006506">
    <property type="term" value="P:GPI anchor biosynthetic process"/>
    <property type="evidence" value="ECO:0007669"/>
    <property type="project" value="UniProtKB-UniPathway"/>
</dbReference>
<dbReference type="STRING" id="655863.F0X7D8"/>
<dbReference type="InParanoid" id="F0X7D8"/>
<accession>F0X7D8</accession>
<reference evidence="12 13" key="1">
    <citation type="journal article" date="2011" name="Proc. Natl. Acad. Sci. U.S.A.">
        <title>Genome and transcriptome analyses of the mountain pine beetle-fungal symbiont Grosmannia clavigera, a lodgepole pine pathogen.</title>
        <authorList>
            <person name="DiGuistini S."/>
            <person name="Wang Y."/>
            <person name="Liao N.Y."/>
            <person name="Taylor G."/>
            <person name="Tanguay P."/>
            <person name="Feau N."/>
            <person name="Henrissat B."/>
            <person name="Chan S.K."/>
            <person name="Hesse-Orce U."/>
            <person name="Alamouti S.M."/>
            <person name="Tsui C.K.M."/>
            <person name="Docking R.T."/>
            <person name="Levasseur A."/>
            <person name="Haridas S."/>
            <person name="Robertson G."/>
            <person name="Birol I."/>
            <person name="Holt R.A."/>
            <person name="Marra M.A."/>
            <person name="Hamelin R.C."/>
            <person name="Hirst M."/>
            <person name="Jones S.J.M."/>
            <person name="Bohlmann J."/>
            <person name="Breuil C."/>
        </authorList>
    </citation>
    <scope>NUCLEOTIDE SEQUENCE [LARGE SCALE GENOMIC DNA]</scope>
    <source>
        <strain evidence="13">kw1407 / UAMH 11150</strain>
    </source>
</reference>
<protein>
    <recommendedName>
        <fullName evidence="8">Phosphatidylinositol N-acetylglucosaminyltransferase GPI3 subunit</fullName>
        <ecNumber evidence="3">2.4.1.198</ecNumber>
    </recommendedName>
    <alternativeName>
        <fullName evidence="7">GlcNAc-PI synthesis protein</fullName>
    </alternativeName>
</protein>
<evidence type="ECO:0000259" key="11">
    <source>
        <dbReference type="Pfam" id="PF08288"/>
    </source>
</evidence>
<evidence type="ECO:0000256" key="5">
    <source>
        <dbReference type="ARBA" id="ARBA00022676"/>
    </source>
</evidence>
<comment type="function">
    <text evidence="1">Catalytic subunit in the complex catalyzing the transfer of N-acetylglucosamine from UDP-N-acetylglucosamine to phosphatidylinositol, the first step of GPI biosynthesis.</text>
</comment>
<feature type="region of interest" description="Disordered" evidence="9">
    <location>
        <begin position="193"/>
        <end position="214"/>
    </location>
</feature>
<evidence type="ECO:0000259" key="10">
    <source>
        <dbReference type="Pfam" id="PF00534"/>
    </source>
</evidence>
<dbReference type="EMBL" id="GL629729">
    <property type="protein sequence ID" value="EFX06356.1"/>
    <property type="molecule type" value="Genomic_DNA"/>
</dbReference>
<dbReference type="InterPro" id="IPR001296">
    <property type="entry name" value="Glyco_trans_1"/>
</dbReference>
<dbReference type="GeneID" id="25980136"/>
<evidence type="ECO:0000256" key="3">
    <source>
        <dbReference type="ARBA" id="ARBA00012420"/>
    </source>
</evidence>
<dbReference type="Pfam" id="PF08288">
    <property type="entry name" value="PIGA"/>
    <property type="match status" value="1"/>
</dbReference>
<dbReference type="InterPro" id="IPR039507">
    <property type="entry name" value="PIG-A/GPI3"/>
</dbReference>
<evidence type="ECO:0000256" key="8">
    <source>
        <dbReference type="ARBA" id="ARBA00068617"/>
    </source>
</evidence>
<evidence type="ECO:0000256" key="4">
    <source>
        <dbReference type="ARBA" id="ARBA00022502"/>
    </source>
</evidence>
<dbReference type="FunFam" id="3.40.50.2000:FF:000053">
    <property type="entry name" value="Phosphatidylinositol N-acetylglucosaminyltransferase GPI3 subunit"/>
    <property type="match status" value="1"/>
</dbReference>
<evidence type="ECO:0000313" key="12">
    <source>
        <dbReference type="EMBL" id="EFX06356.1"/>
    </source>
</evidence>
<dbReference type="CDD" id="cd03796">
    <property type="entry name" value="GT4_PIG-A-like"/>
    <property type="match status" value="1"/>
</dbReference>
<name>F0X7D8_GROCL</name>
<dbReference type="PANTHER" id="PTHR45871">
    <property type="entry name" value="N-ACETYLGLUCOSAMINYL-PHOSPHATIDYLINOSITOL BIOSYNTHETIC PROTEIN"/>
    <property type="match status" value="1"/>
</dbReference>
<evidence type="ECO:0000256" key="2">
    <source>
        <dbReference type="ARBA" id="ARBA00004687"/>
    </source>
</evidence>